<comment type="caution">
    <text evidence="1">The sequence shown here is derived from an EMBL/GenBank/DDBJ whole genome shotgun (WGS) entry which is preliminary data.</text>
</comment>
<evidence type="ECO:0000313" key="2">
    <source>
        <dbReference type="Proteomes" id="UP000615760"/>
    </source>
</evidence>
<dbReference type="EMBL" id="BMJE01000004">
    <property type="protein sequence ID" value="GGB77560.1"/>
    <property type="molecule type" value="Genomic_DNA"/>
</dbReference>
<sequence>MCDFSKGIRLCTCESETIKFREKEYYRKVKGELIKIHNKKNDKIPLIYIWQLFRYKGKKKDCFEMGSYKMPQDDIGKGLNDEWVVLNLNIENCFDFDYTPKEGDNLLIRQNEDLSPYMSFIYKSDKWIIDHYYPFDIEIEYLTEGLLKTNEG</sequence>
<dbReference type="Proteomes" id="UP000615760">
    <property type="component" value="Unassembled WGS sequence"/>
</dbReference>
<accession>A0ABQ1JUP7</accession>
<proteinExistence type="predicted"/>
<protein>
    <submittedName>
        <fullName evidence="1">Uncharacterized protein</fullName>
    </submittedName>
</protein>
<reference evidence="2" key="1">
    <citation type="journal article" date="2019" name="Int. J. Syst. Evol. Microbiol.">
        <title>The Global Catalogue of Microorganisms (GCM) 10K type strain sequencing project: providing services to taxonomists for standard genome sequencing and annotation.</title>
        <authorList>
            <consortium name="The Broad Institute Genomics Platform"/>
            <consortium name="The Broad Institute Genome Sequencing Center for Infectious Disease"/>
            <person name="Wu L."/>
            <person name="Ma J."/>
        </authorList>
    </citation>
    <scope>NUCLEOTIDE SEQUENCE [LARGE SCALE GENOMIC DNA]</scope>
    <source>
        <strain evidence="2">CGMCC 1.15461</strain>
    </source>
</reference>
<organism evidence="1 2">
    <name type="scientific">Flavobacterium suaedae</name>
    <dbReference type="NCBI Taxonomy" id="1767027"/>
    <lineage>
        <taxon>Bacteria</taxon>
        <taxon>Pseudomonadati</taxon>
        <taxon>Bacteroidota</taxon>
        <taxon>Flavobacteriia</taxon>
        <taxon>Flavobacteriales</taxon>
        <taxon>Flavobacteriaceae</taxon>
        <taxon>Flavobacterium</taxon>
    </lineage>
</organism>
<evidence type="ECO:0000313" key="1">
    <source>
        <dbReference type="EMBL" id="GGB77560.1"/>
    </source>
</evidence>
<keyword evidence="2" id="KW-1185">Reference proteome</keyword>
<gene>
    <name evidence="1" type="ORF">GCM10007424_17030</name>
</gene>
<name>A0ABQ1JUP7_9FLAO</name>
<dbReference type="RefSeq" id="WP_188620852.1">
    <property type="nucleotide sequence ID" value="NZ_BMJE01000004.1"/>
</dbReference>